<dbReference type="AlphaFoldDB" id="F9P5R5"/>
<dbReference type="EMBL" id="AFUP01000001">
    <property type="protein sequence ID" value="EGV10907.1"/>
    <property type="molecule type" value="Genomic_DNA"/>
</dbReference>
<name>F9P5R5_STRCV</name>
<protein>
    <submittedName>
        <fullName evidence="2">Uncharacterized protein</fullName>
    </submittedName>
</protein>
<feature type="transmembrane region" description="Helical" evidence="1">
    <location>
        <begin position="20"/>
        <end position="37"/>
    </location>
</feature>
<dbReference type="Proteomes" id="UP000003287">
    <property type="component" value="Unassembled WGS sequence"/>
</dbReference>
<accession>F9P5R5</accession>
<keyword evidence="1" id="KW-0472">Membrane</keyword>
<evidence type="ECO:0000256" key="1">
    <source>
        <dbReference type="SAM" id="Phobius"/>
    </source>
</evidence>
<reference evidence="2 3" key="1">
    <citation type="submission" date="2011-06" db="EMBL/GenBank/DDBJ databases">
        <authorList>
            <person name="Harkins D.M."/>
            <person name="Madupu R."/>
            <person name="Durkin A.S."/>
            <person name="Torralba M."/>
            <person name="Methe B."/>
            <person name="Sutton G.G."/>
            <person name="Nelson K.E."/>
        </authorList>
    </citation>
    <scope>NUCLEOTIDE SEQUENCE [LARGE SCALE GENOMIC DNA]</scope>
    <source>
        <strain evidence="2 3">SK1060</strain>
    </source>
</reference>
<keyword evidence="1" id="KW-0812">Transmembrane</keyword>
<organism evidence="2 3">
    <name type="scientific">Streptococcus constellatus subsp. pharyngis SK1060 = CCUG 46377</name>
    <dbReference type="NCBI Taxonomy" id="1035184"/>
    <lineage>
        <taxon>Bacteria</taxon>
        <taxon>Bacillati</taxon>
        <taxon>Bacillota</taxon>
        <taxon>Bacilli</taxon>
        <taxon>Lactobacillales</taxon>
        <taxon>Streptococcaceae</taxon>
        <taxon>Streptococcus</taxon>
        <taxon>Streptococcus anginosus group</taxon>
    </lineage>
</organism>
<evidence type="ECO:0000313" key="3">
    <source>
        <dbReference type="Proteomes" id="UP000003287"/>
    </source>
</evidence>
<proteinExistence type="predicted"/>
<sequence>MWIRTSISFCVIECHPDDKLNMVSLAVFSGLLFLLIFENKKIRYLIQFLQQIIV</sequence>
<evidence type="ECO:0000313" key="2">
    <source>
        <dbReference type="EMBL" id="EGV10907.1"/>
    </source>
</evidence>
<gene>
    <name evidence="2" type="ORF">HMPREF1042_0822</name>
</gene>
<keyword evidence="1" id="KW-1133">Transmembrane helix</keyword>